<evidence type="ECO:0000313" key="5">
    <source>
        <dbReference type="Proteomes" id="UP001470230"/>
    </source>
</evidence>
<organism evidence="4 5">
    <name type="scientific">Tritrichomonas musculus</name>
    <dbReference type="NCBI Taxonomy" id="1915356"/>
    <lineage>
        <taxon>Eukaryota</taxon>
        <taxon>Metamonada</taxon>
        <taxon>Parabasalia</taxon>
        <taxon>Tritrichomonadida</taxon>
        <taxon>Tritrichomonadidae</taxon>
        <taxon>Tritrichomonas</taxon>
    </lineage>
</organism>
<reference evidence="4 5" key="1">
    <citation type="submission" date="2024-04" db="EMBL/GenBank/DDBJ databases">
        <title>Tritrichomonas musculus Genome.</title>
        <authorList>
            <person name="Alves-Ferreira E."/>
            <person name="Grigg M."/>
            <person name="Lorenzi H."/>
            <person name="Galac M."/>
        </authorList>
    </citation>
    <scope>NUCLEOTIDE SEQUENCE [LARGE SCALE GENOMIC DNA]</scope>
    <source>
        <strain evidence="4 5">EAF2021</strain>
    </source>
</reference>
<keyword evidence="5" id="KW-1185">Reference proteome</keyword>
<evidence type="ECO:0000313" key="4">
    <source>
        <dbReference type="EMBL" id="KAK8893519.1"/>
    </source>
</evidence>
<name>A0ABR2KQY0_9EUKA</name>
<evidence type="ECO:0000256" key="3">
    <source>
        <dbReference type="SAM" id="MobiDB-lite"/>
    </source>
</evidence>
<evidence type="ECO:0000256" key="2">
    <source>
        <dbReference type="SAM" id="Coils"/>
    </source>
</evidence>
<sequence>MIGEREWIARCCSLAQTEHDILHQLQNSFNRCGDSLSREERDMLNSFTNVFKPTDRSFLQQFHSETVGITNIRPHDRGFKQRLDSLEKEIIALRVSSAAELEKANGDIRKIIDDIDKREKRIVDLQTPAIRPKQTNIEFDSPVSEFQTFLAKNGGRTGGWDTESHAEFLRQLQRYGEMDLPSHLPNIPEESVLAHIEWNKKYLELKHRMKAAINEMKEQNKKGRNIIEEEAPKSPKIDPELVRLRLQERERVKQQRAKQAADEREKVRIANEEMKKKKFQQLKQELMRKSNRKPSPIVETDVNNVKMMRQDPRKPKFKSSDWEKIRKRDAEAEEKKLAIKQLQEEQRIAREEKERKLAEANAKKFRHAKRDPERLMKPTAAVLARKNADDDEPKGPVNSIFAIPHRAVPAWMT</sequence>
<comment type="caution">
    <text evidence="4">The sequence shown here is derived from an EMBL/GenBank/DDBJ whole genome shotgun (WGS) entry which is preliminary data.</text>
</comment>
<dbReference type="PANTHER" id="PTHR21549:SF0">
    <property type="entry name" value="COILED-COIL DOMAIN-CONTAINING PROTEIN 112"/>
    <property type="match status" value="1"/>
</dbReference>
<dbReference type="PANTHER" id="PTHR21549">
    <property type="entry name" value="MUTATED IN BLADDER CANCER 1"/>
    <property type="match status" value="1"/>
</dbReference>
<dbReference type="Proteomes" id="UP001470230">
    <property type="component" value="Unassembled WGS sequence"/>
</dbReference>
<dbReference type="EMBL" id="JAPFFF010000003">
    <property type="protein sequence ID" value="KAK8893519.1"/>
    <property type="molecule type" value="Genomic_DNA"/>
</dbReference>
<feature type="region of interest" description="Disordered" evidence="3">
    <location>
        <begin position="353"/>
        <end position="377"/>
    </location>
</feature>
<gene>
    <name evidence="4" type="ORF">M9Y10_021941</name>
</gene>
<dbReference type="InterPro" id="IPR039902">
    <property type="entry name" value="CCDC148/CCDC112"/>
</dbReference>
<proteinExistence type="predicted"/>
<keyword evidence="1 2" id="KW-0175">Coiled coil</keyword>
<evidence type="ECO:0000256" key="1">
    <source>
        <dbReference type="ARBA" id="ARBA00023054"/>
    </source>
</evidence>
<feature type="compositionally biased region" description="Basic and acidic residues" evidence="3">
    <location>
        <begin position="353"/>
        <end position="362"/>
    </location>
</feature>
<protein>
    <submittedName>
        <fullName evidence="4">Uncharacterized protein</fullName>
    </submittedName>
</protein>
<accession>A0ABR2KQY0</accession>
<feature type="coiled-coil region" evidence="2">
    <location>
        <begin position="199"/>
        <end position="289"/>
    </location>
</feature>